<feature type="compositionally biased region" description="Basic and acidic residues" evidence="2">
    <location>
        <begin position="176"/>
        <end position="210"/>
    </location>
</feature>
<dbReference type="Gene3D" id="1.20.5.170">
    <property type="match status" value="1"/>
</dbReference>
<evidence type="ECO:0000313" key="3">
    <source>
        <dbReference type="EMBL" id="KAK6956689.1"/>
    </source>
</evidence>
<protein>
    <recommendedName>
        <fullName evidence="5">BZIP domain-containing protein</fullName>
    </recommendedName>
</protein>
<reference evidence="3 4" key="1">
    <citation type="journal article" date="2024" name="Front Chem Biol">
        <title>Unveiling the potential of Daldinia eschscholtzii MFLUCC 19-0629 through bioactivity and bioinformatics studies for enhanced sustainable agriculture production.</title>
        <authorList>
            <person name="Brooks S."/>
            <person name="Weaver J.A."/>
            <person name="Klomchit A."/>
            <person name="Alharthi S.A."/>
            <person name="Onlamun T."/>
            <person name="Nurani R."/>
            <person name="Vong T.K."/>
            <person name="Alberti F."/>
            <person name="Greco C."/>
        </authorList>
    </citation>
    <scope>NUCLEOTIDE SEQUENCE [LARGE SCALE GENOMIC DNA]</scope>
    <source>
        <strain evidence="3">MFLUCC 19-0629</strain>
    </source>
</reference>
<dbReference type="PANTHER" id="PTHR40618:SF1">
    <property type="entry name" value="B-ZIP TRANSCRIPTION FACTOR (EUROFUNG)"/>
    <property type="match status" value="1"/>
</dbReference>
<feature type="compositionally biased region" description="Polar residues" evidence="2">
    <location>
        <begin position="306"/>
        <end position="315"/>
    </location>
</feature>
<evidence type="ECO:0008006" key="5">
    <source>
        <dbReference type="Google" id="ProtNLM"/>
    </source>
</evidence>
<sequence>MSSIPRSNVDIQSEYVDDNLQDHRGQLGQLSQPGQSLPRQNDLSSQPLMTAAMLPFPSNVYSYPSSSLAEHTNSVNIDSSQSADTALARDVSWSSGLQPFSQPENTIHQLATTDTVAPLPDVPPMRYSHADLAVLNADQYDDGRHTTRLASKTNLKPNVTVVPVDNASNPRKRGRKSPERELEVPAEETKRSRGRPRLETKDQTPSERRRTQIRLAQRAYRNRKENAITDLQAKINDLKNVNNEINNAYQNLFNYASQRGLLAQAPEFGQELQKLQVLIKQTQEQESSQADEHESPEGHPGEGQKEAQNPENDTAINEEPPASALENDQTPALWGGITVSHEPAVQPEPVAIPTLDPMLNSTQTHGYEVITAPTIENASFGPNLSFDSNFPDPAYSSWAQHPWNRLTGPRTMSFNEWTFARRLHRHTLERAAALISMPHPPPARLRRVFGFVMLFETVDEIRSRTVAMLDQERNDPLSYWKYPFHRLGGSGTHFPSQESPPSLSGSSSYQSSGFGIGPFNERTTRVRDTLLGVSQYINMSGWEGTWFDADEVEAYLAQNGVVIPTTADVHTVELRPGAFSDVEGQPHAQHMPNIPPNTTPMPHMDSSFPPGISVTVPPMVGNSAFTAGPDAASTTSTVPPSASNNSWTPNPAPLDFYGGAQHAGGMIPPFAGLGNMTTNALADSAAYYFPRYEPEAPTPRRVVLDVNQFIGGKIIYSLE</sequence>
<dbReference type="GO" id="GO:0003700">
    <property type="term" value="F:DNA-binding transcription factor activity"/>
    <property type="evidence" value="ECO:0007669"/>
    <property type="project" value="InterPro"/>
</dbReference>
<dbReference type="Proteomes" id="UP001369815">
    <property type="component" value="Unassembled WGS sequence"/>
</dbReference>
<gene>
    <name evidence="3" type="ORF">Daesc_001968</name>
</gene>
<keyword evidence="4" id="KW-1185">Reference proteome</keyword>
<dbReference type="SUPFAM" id="SSF57959">
    <property type="entry name" value="Leucine zipper domain"/>
    <property type="match status" value="1"/>
</dbReference>
<feature type="region of interest" description="Disordered" evidence="2">
    <location>
        <begin position="160"/>
        <end position="210"/>
    </location>
</feature>
<proteinExistence type="predicted"/>
<feature type="region of interest" description="Disordered" evidence="2">
    <location>
        <begin position="1"/>
        <end position="44"/>
    </location>
</feature>
<feature type="coiled-coil region" evidence="1">
    <location>
        <begin position="221"/>
        <end position="251"/>
    </location>
</feature>
<feature type="region of interest" description="Disordered" evidence="2">
    <location>
        <begin position="491"/>
        <end position="520"/>
    </location>
</feature>
<feature type="compositionally biased region" description="Polar residues" evidence="2">
    <location>
        <begin position="1"/>
        <end position="11"/>
    </location>
</feature>
<dbReference type="CDD" id="cd14688">
    <property type="entry name" value="bZIP_YAP"/>
    <property type="match status" value="1"/>
</dbReference>
<feature type="compositionally biased region" description="Basic and acidic residues" evidence="2">
    <location>
        <begin position="290"/>
        <end position="305"/>
    </location>
</feature>
<keyword evidence="1" id="KW-0175">Coiled coil</keyword>
<dbReference type="PANTHER" id="PTHR40618">
    <property type="entry name" value="B-ZIP TRANSCRIPTION FACTOR (EUROFUNG)-RELATED"/>
    <property type="match status" value="1"/>
</dbReference>
<accession>A0AAX6MVQ3</accession>
<evidence type="ECO:0000256" key="1">
    <source>
        <dbReference type="SAM" id="Coils"/>
    </source>
</evidence>
<dbReference type="EMBL" id="JBANMG010000002">
    <property type="protein sequence ID" value="KAK6956689.1"/>
    <property type="molecule type" value="Genomic_DNA"/>
</dbReference>
<dbReference type="AlphaFoldDB" id="A0AAX6MVQ3"/>
<name>A0AAX6MVQ3_9PEZI</name>
<feature type="region of interest" description="Disordered" evidence="2">
    <location>
        <begin position="626"/>
        <end position="646"/>
    </location>
</feature>
<feature type="compositionally biased region" description="Low complexity" evidence="2">
    <location>
        <begin position="26"/>
        <end position="38"/>
    </location>
</feature>
<evidence type="ECO:0000256" key="2">
    <source>
        <dbReference type="SAM" id="MobiDB-lite"/>
    </source>
</evidence>
<feature type="compositionally biased region" description="Low complexity" evidence="2">
    <location>
        <begin position="495"/>
        <end position="513"/>
    </location>
</feature>
<organism evidence="3 4">
    <name type="scientific">Daldinia eschscholtzii</name>
    <dbReference type="NCBI Taxonomy" id="292717"/>
    <lineage>
        <taxon>Eukaryota</taxon>
        <taxon>Fungi</taxon>
        <taxon>Dikarya</taxon>
        <taxon>Ascomycota</taxon>
        <taxon>Pezizomycotina</taxon>
        <taxon>Sordariomycetes</taxon>
        <taxon>Xylariomycetidae</taxon>
        <taxon>Xylariales</taxon>
        <taxon>Hypoxylaceae</taxon>
        <taxon>Daldinia</taxon>
    </lineage>
</organism>
<feature type="compositionally biased region" description="Low complexity" evidence="2">
    <location>
        <begin position="631"/>
        <end position="646"/>
    </location>
</feature>
<dbReference type="InterPro" id="IPR046347">
    <property type="entry name" value="bZIP_sf"/>
</dbReference>
<comment type="caution">
    <text evidence="3">The sequence shown here is derived from an EMBL/GenBank/DDBJ whole genome shotgun (WGS) entry which is preliminary data.</text>
</comment>
<feature type="region of interest" description="Disordered" evidence="2">
    <location>
        <begin position="281"/>
        <end position="328"/>
    </location>
</feature>
<evidence type="ECO:0000313" key="4">
    <source>
        <dbReference type="Proteomes" id="UP001369815"/>
    </source>
</evidence>